<keyword evidence="1" id="KW-1133">Transmembrane helix</keyword>
<dbReference type="RefSeq" id="WP_270039768.1">
    <property type="nucleotide sequence ID" value="NZ_JAPDOD010000007.1"/>
</dbReference>
<organism evidence="2 3">
    <name type="scientific">Solirubrobacter ginsenosidimutans</name>
    <dbReference type="NCBI Taxonomy" id="490573"/>
    <lineage>
        <taxon>Bacteria</taxon>
        <taxon>Bacillati</taxon>
        <taxon>Actinomycetota</taxon>
        <taxon>Thermoleophilia</taxon>
        <taxon>Solirubrobacterales</taxon>
        <taxon>Solirubrobacteraceae</taxon>
        <taxon>Solirubrobacter</taxon>
    </lineage>
</organism>
<reference evidence="2" key="1">
    <citation type="submission" date="2022-10" db="EMBL/GenBank/DDBJ databases">
        <title>The WGS of Solirubrobacter ginsenosidimutans DSM 21036.</title>
        <authorList>
            <person name="Jiang Z."/>
        </authorList>
    </citation>
    <scope>NUCLEOTIDE SEQUENCE</scope>
    <source>
        <strain evidence="2">DSM 21036</strain>
    </source>
</reference>
<accession>A0A9X3MVL3</accession>
<proteinExistence type="predicted"/>
<gene>
    <name evidence="2" type="ORF">OM076_10770</name>
</gene>
<name>A0A9X3MVL3_9ACTN</name>
<feature type="transmembrane region" description="Helical" evidence="1">
    <location>
        <begin position="92"/>
        <end position="114"/>
    </location>
</feature>
<evidence type="ECO:0000313" key="3">
    <source>
        <dbReference type="Proteomes" id="UP001149140"/>
    </source>
</evidence>
<protein>
    <submittedName>
        <fullName evidence="2">Uncharacterized protein</fullName>
    </submittedName>
</protein>
<keyword evidence="3" id="KW-1185">Reference proteome</keyword>
<sequence>MRAGAVFEIATGVALVAAPSVVLDALIGSSTADASVVGRVLGGALLALGIGGGLTDPRAPERGIRVAFVVYNASTAALLASAGIAGSADGVLLWPASALHALIAVGIASSHGGLRERRPE</sequence>
<feature type="transmembrane region" description="Helical" evidence="1">
    <location>
        <begin position="66"/>
        <end position="86"/>
    </location>
</feature>
<dbReference type="Proteomes" id="UP001149140">
    <property type="component" value="Unassembled WGS sequence"/>
</dbReference>
<comment type="caution">
    <text evidence="2">The sequence shown here is derived from an EMBL/GenBank/DDBJ whole genome shotgun (WGS) entry which is preliminary data.</text>
</comment>
<keyword evidence="1" id="KW-0812">Transmembrane</keyword>
<feature type="transmembrane region" description="Helical" evidence="1">
    <location>
        <begin position="34"/>
        <end position="54"/>
    </location>
</feature>
<dbReference type="AlphaFoldDB" id="A0A9X3MVL3"/>
<keyword evidence="1" id="KW-0472">Membrane</keyword>
<evidence type="ECO:0000313" key="2">
    <source>
        <dbReference type="EMBL" id="MDA0160748.1"/>
    </source>
</evidence>
<dbReference type="EMBL" id="JAPDOD010000007">
    <property type="protein sequence ID" value="MDA0160748.1"/>
    <property type="molecule type" value="Genomic_DNA"/>
</dbReference>
<evidence type="ECO:0000256" key="1">
    <source>
        <dbReference type="SAM" id="Phobius"/>
    </source>
</evidence>